<accession>A0A0G3GUJ3</accession>
<dbReference type="STRING" id="1050174.CEPID_03360"/>
<dbReference type="Proteomes" id="UP000035368">
    <property type="component" value="Chromosome"/>
</dbReference>
<feature type="transmembrane region" description="Helical" evidence="1">
    <location>
        <begin position="115"/>
        <end position="140"/>
    </location>
</feature>
<feature type="transmembrane region" description="Helical" evidence="1">
    <location>
        <begin position="93"/>
        <end position="109"/>
    </location>
</feature>
<organism evidence="2 3">
    <name type="scientific">Corynebacterium epidermidicanis</name>
    <dbReference type="NCBI Taxonomy" id="1050174"/>
    <lineage>
        <taxon>Bacteria</taxon>
        <taxon>Bacillati</taxon>
        <taxon>Actinomycetota</taxon>
        <taxon>Actinomycetes</taxon>
        <taxon>Mycobacteriales</taxon>
        <taxon>Corynebacteriaceae</taxon>
        <taxon>Corynebacterium</taxon>
    </lineage>
</organism>
<keyword evidence="1" id="KW-0472">Membrane</keyword>
<keyword evidence="1" id="KW-0812">Transmembrane</keyword>
<dbReference type="EMBL" id="CP011541">
    <property type="protein sequence ID" value="AKK02552.1"/>
    <property type="molecule type" value="Genomic_DNA"/>
</dbReference>
<protein>
    <recommendedName>
        <fullName evidence="4">Integral membrane protein</fullName>
    </recommendedName>
</protein>
<evidence type="ECO:0008006" key="4">
    <source>
        <dbReference type="Google" id="ProtNLM"/>
    </source>
</evidence>
<evidence type="ECO:0000313" key="3">
    <source>
        <dbReference type="Proteomes" id="UP000035368"/>
    </source>
</evidence>
<dbReference type="KEGG" id="cei:CEPID_03360"/>
<feature type="transmembrane region" description="Helical" evidence="1">
    <location>
        <begin position="21"/>
        <end position="39"/>
    </location>
</feature>
<dbReference type="OrthoDB" id="4775239at2"/>
<name>A0A0G3GUJ3_9CORY</name>
<proteinExistence type="predicted"/>
<gene>
    <name evidence="2" type="ORF">CEPID_03360</name>
</gene>
<evidence type="ECO:0000313" key="2">
    <source>
        <dbReference type="EMBL" id="AKK02552.1"/>
    </source>
</evidence>
<dbReference type="PATRIC" id="fig|1050174.4.peg.683"/>
<evidence type="ECO:0000256" key="1">
    <source>
        <dbReference type="SAM" id="Phobius"/>
    </source>
</evidence>
<sequence length="146" mass="15275">MTATSKDPTLKVPATVRYAGWLAMAQSALGLGYAALLIYREFTGHGADGVVKADGGSVGLVGMGTAVYFIIIFGVVLAAAISMNKGHRWGRGPVAMLEMFLLAMAYYMWSADQMVWAALAAASGVLGLGLLFNSAALSWATARHNS</sequence>
<keyword evidence="1" id="KW-1133">Transmembrane helix</keyword>
<feature type="transmembrane region" description="Helical" evidence="1">
    <location>
        <begin position="59"/>
        <end position="81"/>
    </location>
</feature>
<keyword evidence="3" id="KW-1185">Reference proteome</keyword>
<dbReference type="AlphaFoldDB" id="A0A0G3GUJ3"/>
<dbReference type="RefSeq" id="WP_052843340.1">
    <property type="nucleotide sequence ID" value="NZ_CP011541.1"/>
</dbReference>
<reference evidence="2 3" key="1">
    <citation type="submission" date="2015-05" db="EMBL/GenBank/DDBJ databases">
        <title>Complete genome sequence of Corynebacterium epidermidicanis DSM 45586, isolated from the skin of a dog suffering from pruritus.</title>
        <authorList>
            <person name="Ruckert C."/>
            <person name="Albersmeier A."/>
            <person name="Winkler A."/>
            <person name="Tauch A."/>
        </authorList>
    </citation>
    <scope>NUCLEOTIDE SEQUENCE [LARGE SCALE GENOMIC DNA]</scope>
    <source>
        <strain evidence="2 3">DSM 45586</strain>
    </source>
</reference>